<gene>
    <name evidence="1" type="ORF">CAPSK01_001438</name>
</gene>
<protein>
    <submittedName>
        <fullName evidence="1">Uncharacterized protein</fullName>
    </submittedName>
</protein>
<dbReference type="Proteomes" id="UP000019812">
    <property type="component" value="Unassembled WGS sequence"/>
</dbReference>
<evidence type="ECO:0000313" key="2">
    <source>
        <dbReference type="Proteomes" id="UP000019812"/>
    </source>
</evidence>
<reference evidence="1 2" key="1">
    <citation type="submission" date="2014-07" db="EMBL/GenBank/DDBJ databases">
        <title>Expanding our view of genomic diversity in Candidatus Accumulibacter clades.</title>
        <authorList>
            <person name="Skennerton C.T."/>
            <person name="Barr J.J."/>
            <person name="Slater F.R."/>
            <person name="Bond P.L."/>
            <person name="Tyson G.W."/>
        </authorList>
    </citation>
    <scope>NUCLEOTIDE SEQUENCE [LARGE SCALE GENOMIC DNA]</scope>
    <source>
        <strain evidence="2">SK-01</strain>
    </source>
</reference>
<comment type="caution">
    <text evidence="1">The sequence shown here is derived from an EMBL/GenBank/DDBJ whole genome shotgun (WGS) entry which is preliminary data.</text>
</comment>
<proteinExistence type="predicted"/>
<organism evidence="1 2">
    <name type="scientific">Candidatus Accumulibacter vicinus</name>
    <dbReference type="NCBI Taxonomy" id="2954382"/>
    <lineage>
        <taxon>Bacteria</taxon>
        <taxon>Pseudomonadati</taxon>
        <taxon>Pseudomonadota</taxon>
        <taxon>Betaproteobacteria</taxon>
        <taxon>Candidatus Accumulibacter</taxon>
    </lineage>
</organism>
<evidence type="ECO:0000313" key="1">
    <source>
        <dbReference type="EMBL" id="KFB68585.1"/>
    </source>
</evidence>
<dbReference type="EMBL" id="JDSS02000019">
    <property type="protein sequence ID" value="KFB68585.1"/>
    <property type="molecule type" value="Genomic_DNA"/>
</dbReference>
<dbReference type="STRING" id="1457154.CAPSK01_001438"/>
<sequence length="43" mass="4767">MQLCHQKYTSPPQPTSISPYQTYQTDTFANGTVYGLAGAVWSQ</sequence>
<accession>A0A084Y1J1</accession>
<name>A0A084Y1J1_9PROT</name>
<dbReference type="AlphaFoldDB" id="A0A084Y1J1"/>